<dbReference type="EMBL" id="AJYB01000080">
    <property type="protein sequence ID" value="EIM05331.1"/>
    <property type="molecule type" value="Genomic_DNA"/>
</dbReference>
<reference evidence="4 5" key="1">
    <citation type="journal article" date="2012" name="J. Bacteriol.">
        <title>Genome Sequence of the Antarctic Psychrophile Bacterium Planococcus antarcticus DSM 14505.</title>
        <authorList>
            <person name="Margolles A."/>
            <person name="Gueimonde M."/>
            <person name="Sanchez B."/>
        </authorList>
    </citation>
    <scope>NUCLEOTIDE SEQUENCE [LARGE SCALE GENOMIC DNA]</scope>
    <source>
        <strain evidence="4 5">DSM 14505</strain>
    </source>
</reference>
<dbReference type="InterPro" id="IPR000792">
    <property type="entry name" value="Tscrpt_reg_LuxR_C"/>
</dbReference>
<evidence type="ECO:0000256" key="1">
    <source>
        <dbReference type="ARBA" id="ARBA00023015"/>
    </source>
</evidence>
<dbReference type="AlphaFoldDB" id="A0AA87IIA8"/>
<keyword evidence="2" id="KW-0804">Transcription</keyword>
<dbReference type="InterPro" id="IPR016032">
    <property type="entry name" value="Sig_transdc_resp-reg_C-effctor"/>
</dbReference>
<name>A0AA87IIA8_9BACL</name>
<evidence type="ECO:0000259" key="3">
    <source>
        <dbReference type="Pfam" id="PF00196"/>
    </source>
</evidence>
<comment type="caution">
    <text evidence="4">The sequence shown here is derived from an EMBL/GenBank/DDBJ whole genome shotgun (WGS) entry which is preliminary data.</text>
</comment>
<dbReference type="Pfam" id="PF00196">
    <property type="entry name" value="GerE"/>
    <property type="match status" value="1"/>
</dbReference>
<evidence type="ECO:0000313" key="5">
    <source>
        <dbReference type="Proteomes" id="UP000004725"/>
    </source>
</evidence>
<evidence type="ECO:0000256" key="2">
    <source>
        <dbReference type="ARBA" id="ARBA00023163"/>
    </source>
</evidence>
<dbReference type="GO" id="GO:0006355">
    <property type="term" value="P:regulation of DNA-templated transcription"/>
    <property type="evidence" value="ECO:0007669"/>
    <property type="project" value="InterPro"/>
</dbReference>
<accession>A0AA87IIA8</accession>
<gene>
    <name evidence="4" type="ORF">A1A1_16745</name>
</gene>
<dbReference type="Gene3D" id="1.10.10.10">
    <property type="entry name" value="Winged helix-like DNA-binding domain superfamily/Winged helix DNA-binding domain"/>
    <property type="match status" value="1"/>
</dbReference>
<dbReference type="Proteomes" id="UP000004725">
    <property type="component" value="Unassembled WGS sequence"/>
</dbReference>
<evidence type="ECO:0000313" key="4">
    <source>
        <dbReference type="EMBL" id="EIM05331.1"/>
    </source>
</evidence>
<keyword evidence="1" id="KW-0805">Transcription regulation</keyword>
<protein>
    <recommendedName>
        <fullName evidence="3">HTH luxR-type domain-containing protein</fullName>
    </recommendedName>
</protein>
<dbReference type="RefSeq" id="WP_006831297.1">
    <property type="nucleotide sequence ID" value="NZ_AJYB01000080.1"/>
</dbReference>
<sequence length="121" mass="13899">MNEEEIRETIKDFKYYTEESKRLYASLGSDAGIDIFSMNIGSSKREDQIRRKLEKMDRKMTALLRALEEAGLTDKEWSIVDCAMEGMSPRKIAPKFNCSHHTIQRHFDSACGKLAEYLDAG</sequence>
<dbReference type="GO" id="GO:0003677">
    <property type="term" value="F:DNA binding"/>
    <property type="evidence" value="ECO:0007669"/>
    <property type="project" value="InterPro"/>
</dbReference>
<proteinExistence type="predicted"/>
<dbReference type="SUPFAM" id="SSF46894">
    <property type="entry name" value="C-terminal effector domain of the bipartite response regulators"/>
    <property type="match status" value="1"/>
</dbReference>
<feature type="domain" description="HTH luxR-type" evidence="3">
    <location>
        <begin position="72"/>
        <end position="114"/>
    </location>
</feature>
<organism evidence="4 5">
    <name type="scientific">Planococcus antarcticus DSM 14505</name>
    <dbReference type="NCBI Taxonomy" id="1185653"/>
    <lineage>
        <taxon>Bacteria</taxon>
        <taxon>Bacillati</taxon>
        <taxon>Bacillota</taxon>
        <taxon>Bacilli</taxon>
        <taxon>Bacillales</taxon>
        <taxon>Caryophanaceae</taxon>
        <taxon>Planococcus</taxon>
    </lineage>
</organism>
<dbReference type="InterPro" id="IPR036388">
    <property type="entry name" value="WH-like_DNA-bd_sf"/>
</dbReference>